<dbReference type="Proteomes" id="UP001500945">
    <property type="component" value="Unassembled WGS sequence"/>
</dbReference>
<gene>
    <name evidence="1" type="ORF">GCM10023168_19210</name>
</gene>
<dbReference type="InterPro" id="IPR016035">
    <property type="entry name" value="Acyl_Trfase/lysoPLipase"/>
</dbReference>
<proteinExistence type="predicted"/>
<protein>
    <recommendedName>
        <fullName evidence="3">PNPLA domain-containing protein</fullName>
    </recommendedName>
</protein>
<evidence type="ECO:0000313" key="2">
    <source>
        <dbReference type="Proteomes" id="UP001500945"/>
    </source>
</evidence>
<dbReference type="SUPFAM" id="SSF52151">
    <property type="entry name" value="FabD/lysophospholipase-like"/>
    <property type="match status" value="1"/>
</dbReference>
<evidence type="ECO:0008006" key="3">
    <source>
        <dbReference type="Google" id="ProtNLM"/>
    </source>
</evidence>
<name>A0ABP8KFU5_9MICO</name>
<comment type="caution">
    <text evidence="1">The sequence shown here is derived from an EMBL/GenBank/DDBJ whole genome shotgun (WGS) entry which is preliminary data.</text>
</comment>
<keyword evidence="2" id="KW-1185">Reference proteome</keyword>
<reference evidence="2" key="1">
    <citation type="journal article" date="2019" name="Int. J. Syst. Evol. Microbiol.">
        <title>The Global Catalogue of Microorganisms (GCM) 10K type strain sequencing project: providing services to taxonomists for standard genome sequencing and annotation.</title>
        <authorList>
            <consortium name="The Broad Institute Genomics Platform"/>
            <consortium name="The Broad Institute Genome Sequencing Center for Infectious Disease"/>
            <person name="Wu L."/>
            <person name="Ma J."/>
        </authorList>
    </citation>
    <scope>NUCLEOTIDE SEQUENCE [LARGE SCALE GENOMIC DNA]</scope>
    <source>
        <strain evidence="2">JCM 17809</strain>
    </source>
</reference>
<dbReference type="EMBL" id="BAABGM010000012">
    <property type="protein sequence ID" value="GAA4405483.1"/>
    <property type="molecule type" value="Genomic_DNA"/>
</dbReference>
<dbReference type="Gene3D" id="3.40.1090.10">
    <property type="entry name" value="Cytosolic phospholipase A2 catalytic domain"/>
    <property type="match status" value="1"/>
</dbReference>
<accession>A0ABP8KFU5</accession>
<organism evidence="1 2">
    <name type="scientific">Fodinibacter luteus</name>
    <dbReference type="NCBI Taxonomy" id="552064"/>
    <lineage>
        <taxon>Bacteria</taxon>
        <taxon>Bacillati</taxon>
        <taxon>Actinomycetota</taxon>
        <taxon>Actinomycetes</taxon>
        <taxon>Micrococcales</taxon>
        <taxon>Intrasporangiaceae</taxon>
        <taxon>Fodinibacter (ex Wang et al. 2009)</taxon>
    </lineage>
</organism>
<evidence type="ECO:0000313" key="1">
    <source>
        <dbReference type="EMBL" id="GAA4405483.1"/>
    </source>
</evidence>
<sequence>MPNPALPLAVAVAASSAFPPVLSPCTVDLEHEHWVTQPGNDLTGPQFRGQVRLSDGGVYDNMGLQTAWNRCRTILVADAGGHMGADPTPATDWARHMARVLHVIDNQVRSLRKRQVVDAFRSGQRDGCYVGIRSEVADYGLADPMPADPAVTLPLAATPTRLDDLPAQRQEMLVNWGYVITDTGVRRHVRPDLPPGTLPYPARPLVR</sequence>